<protein>
    <recommendedName>
        <fullName evidence="1">Sporulation membrane protein YtrI C-terminal domain-containing protein</fullName>
    </recommendedName>
</protein>
<organism evidence="2 3">
    <name type="scientific">Cohnella rhizosphaerae</name>
    <dbReference type="NCBI Taxonomy" id="1457232"/>
    <lineage>
        <taxon>Bacteria</taxon>
        <taxon>Bacillati</taxon>
        <taxon>Bacillota</taxon>
        <taxon>Bacilli</taxon>
        <taxon>Bacillales</taxon>
        <taxon>Paenibacillaceae</taxon>
        <taxon>Cohnella</taxon>
    </lineage>
</organism>
<dbReference type="AlphaFoldDB" id="A0A9X4KTS3"/>
<sequence length="166" mass="18287">MRVPAFSRYGRGMQAAAFFLCGMIVGAAVYSALVLDQTNRIVLNNYELKEQAELAEQQARQKEKPNAGETVISSIVLYVNEAPGREPLDAVAESALKERLLSSLKRSFMGRKIYDIGSDAALARSLLDGAVYPDIEKKDYTVHIRTALAADGRLTIWAEAAPLLRR</sequence>
<dbReference type="Proteomes" id="UP001153404">
    <property type="component" value="Unassembled WGS sequence"/>
</dbReference>
<evidence type="ECO:0000259" key="1">
    <source>
        <dbReference type="Pfam" id="PF26347"/>
    </source>
</evidence>
<keyword evidence="3" id="KW-1185">Reference proteome</keyword>
<dbReference type="RefSeq" id="WP_277529428.1">
    <property type="nucleotide sequence ID" value="NZ_JAPDIA010000002.1"/>
</dbReference>
<proteinExistence type="predicted"/>
<dbReference type="EMBL" id="JAPDIA010000002">
    <property type="protein sequence ID" value="MDG0808689.1"/>
    <property type="molecule type" value="Genomic_DNA"/>
</dbReference>
<evidence type="ECO:0000313" key="3">
    <source>
        <dbReference type="Proteomes" id="UP001153404"/>
    </source>
</evidence>
<reference evidence="2" key="1">
    <citation type="submission" date="2022-10" db="EMBL/GenBank/DDBJ databases">
        <title>Comparative genomic analysis of Cohnella hashimotonis sp. nov., isolated from the International Space Station.</title>
        <authorList>
            <person name="Simpson A."/>
            <person name="Venkateswaran K."/>
        </authorList>
    </citation>
    <scope>NUCLEOTIDE SEQUENCE</scope>
    <source>
        <strain evidence="2">DSM 28161</strain>
    </source>
</reference>
<comment type="caution">
    <text evidence="2">The sequence shown here is derived from an EMBL/GenBank/DDBJ whole genome shotgun (WGS) entry which is preliminary data.</text>
</comment>
<evidence type="ECO:0000313" key="2">
    <source>
        <dbReference type="EMBL" id="MDG0808689.1"/>
    </source>
</evidence>
<feature type="domain" description="Sporulation membrane protein YtrI C-terminal" evidence="1">
    <location>
        <begin position="85"/>
        <end position="160"/>
    </location>
</feature>
<gene>
    <name evidence="2" type="ORF">OMP40_04240</name>
</gene>
<dbReference type="Pfam" id="PF26347">
    <property type="entry name" value="YtrI_sporulation"/>
    <property type="match status" value="1"/>
</dbReference>
<dbReference type="InterPro" id="IPR058620">
    <property type="entry name" value="YtrI_C"/>
</dbReference>
<name>A0A9X4KTS3_9BACL</name>
<accession>A0A9X4KTS3</accession>